<evidence type="ECO:0000256" key="3">
    <source>
        <dbReference type="ARBA" id="ARBA00011355"/>
    </source>
</evidence>
<evidence type="ECO:0000259" key="5">
    <source>
        <dbReference type="Pfam" id="PF00766"/>
    </source>
</evidence>
<dbReference type="Gene3D" id="3.40.50.620">
    <property type="entry name" value="HUPs"/>
    <property type="match status" value="1"/>
</dbReference>
<proteinExistence type="inferred from homology"/>
<comment type="similarity">
    <text evidence="2">Belongs to the ETF alpha-subunit/FixB family.</text>
</comment>
<comment type="function">
    <text evidence="4">The electron transfer flavoprotein serves as a specific electron acceptor for other dehydrogenases. It transfers the electrons to the main respiratory chain via ETF-ubiquinone oxidoreductase (ETF dehydrogenase).</text>
</comment>
<evidence type="ECO:0000313" key="7">
    <source>
        <dbReference type="EMBL" id="MDS1270925.1"/>
    </source>
</evidence>
<dbReference type="InterPro" id="IPR014729">
    <property type="entry name" value="Rossmann-like_a/b/a_fold"/>
</dbReference>
<dbReference type="InterPro" id="IPR029035">
    <property type="entry name" value="DHS-like_NAD/FAD-binding_dom"/>
</dbReference>
<dbReference type="Gene3D" id="3.40.50.1220">
    <property type="entry name" value="TPP-binding domain"/>
    <property type="match status" value="1"/>
</dbReference>
<dbReference type="RefSeq" id="WP_310912480.1">
    <property type="nucleotide sequence ID" value="NZ_JAVLVT010000005.1"/>
</dbReference>
<dbReference type="SUPFAM" id="SSF52467">
    <property type="entry name" value="DHS-like NAD/FAD-binding domain"/>
    <property type="match status" value="1"/>
</dbReference>
<sequence>MTTSDPSALHGAVAVVPVRAGVLPSGAEEVVAEAGGYACVVGGGAEEAAHALHGAVTISWWDTPGFRPGTWAGVLAGACARFGQVLLPASADGRDLAPRIAARMGRPLLAEAIELGGDFVVLPRDGDRRTERVQLTGPAVLTIRPGTGGRAISRLPPRSITELELGTRTPHGHDAQTLEVTYPAPQSIDLAEARRVVTAGAGLLQPTQQARDDAAELVATMTRVAAALHAAVGGTRVVTDAEYLPESRQIGSAGVMVAPDLYVALGVSGATHHLAGTGDPRHLVAVNTDPSCPMMAAADLALVADAPAVLAALARHLGVADPEPDVSPRGDQP</sequence>
<evidence type="ECO:0000259" key="6">
    <source>
        <dbReference type="Pfam" id="PF01012"/>
    </source>
</evidence>
<accession>A0ABU2H6K6</accession>
<comment type="caution">
    <text evidence="7">The sequence shown here is derived from an EMBL/GenBank/DDBJ whole genome shotgun (WGS) entry which is preliminary data.</text>
</comment>
<dbReference type="Pfam" id="PF00766">
    <property type="entry name" value="ETF_alpha"/>
    <property type="match status" value="1"/>
</dbReference>
<comment type="subunit">
    <text evidence="3">Heterodimer of an alpha and a beta subunit.</text>
</comment>
<evidence type="ECO:0000256" key="2">
    <source>
        <dbReference type="ARBA" id="ARBA00005817"/>
    </source>
</evidence>
<feature type="domain" description="Electron transfer flavoprotein alpha subunit C-terminal" evidence="5">
    <location>
        <begin position="189"/>
        <end position="276"/>
    </location>
</feature>
<dbReference type="InterPro" id="IPR014730">
    <property type="entry name" value="ETF_a/b_N"/>
</dbReference>
<reference evidence="8" key="1">
    <citation type="submission" date="2023-07" db="EMBL/GenBank/DDBJ databases">
        <title>Novel species in the genus Lipingzhangella isolated from Sambhar Salt Lake.</title>
        <authorList>
            <person name="Jiya N."/>
            <person name="Kajale S."/>
            <person name="Sharma A."/>
        </authorList>
    </citation>
    <scope>NUCLEOTIDE SEQUENCE [LARGE SCALE GENOMIC DNA]</scope>
    <source>
        <strain evidence="8">LS1_29</strain>
    </source>
</reference>
<protein>
    <submittedName>
        <fullName evidence="7">Mycofactocin-associated electron transfer flavoprotein alpha subunit</fullName>
    </submittedName>
</protein>
<dbReference type="PANTHER" id="PTHR43153:SF1">
    <property type="entry name" value="ELECTRON TRANSFER FLAVOPROTEIN SUBUNIT ALPHA, MITOCHONDRIAL"/>
    <property type="match status" value="1"/>
</dbReference>
<dbReference type="InterPro" id="IPR001308">
    <property type="entry name" value="ETF_a/FixB"/>
</dbReference>
<comment type="cofactor">
    <cofactor evidence="1">
        <name>FAD</name>
        <dbReference type="ChEBI" id="CHEBI:57692"/>
    </cofactor>
</comment>
<dbReference type="InterPro" id="IPR014731">
    <property type="entry name" value="ETF_asu_C"/>
</dbReference>
<dbReference type="EMBL" id="JAVLVT010000005">
    <property type="protein sequence ID" value="MDS1270925.1"/>
    <property type="molecule type" value="Genomic_DNA"/>
</dbReference>
<evidence type="ECO:0000256" key="1">
    <source>
        <dbReference type="ARBA" id="ARBA00001974"/>
    </source>
</evidence>
<dbReference type="NCBIfam" id="NF038209">
    <property type="entry name" value="mft_etfA"/>
    <property type="match status" value="1"/>
</dbReference>
<dbReference type="Pfam" id="PF01012">
    <property type="entry name" value="ETF"/>
    <property type="match status" value="1"/>
</dbReference>
<keyword evidence="8" id="KW-1185">Reference proteome</keyword>
<gene>
    <name evidence="7" type="ORF">RIF23_11510</name>
</gene>
<dbReference type="Proteomes" id="UP001250214">
    <property type="component" value="Unassembled WGS sequence"/>
</dbReference>
<evidence type="ECO:0000256" key="4">
    <source>
        <dbReference type="ARBA" id="ARBA00025649"/>
    </source>
</evidence>
<organism evidence="7 8">
    <name type="scientific">Lipingzhangella rawalii</name>
    <dbReference type="NCBI Taxonomy" id="2055835"/>
    <lineage>
        <taxon>Bacteria</taxon>
        <taxon>Bacillati</taxon>
        <taxon>Actinomycetota</taxon>
        <taxon>Actinomycetes</taxon>
        <taxon>Streptosporangiales</taxon>
        <taxon>Nocardiopsidaceae</taxon>
        <taxon>Lipingzhangella</taxon>
    </lineage>
</organism>
<dbReference type="SUPFAM" id="SSF52402">
    <property type="entry name" value="Adenine nucleotide alpha hydrolases-like"/>
    <property type="match status" value="1"/>
</dbReference>
<name>A0ABU2H6K6_9ACTN</name>
<feature type="domain" description="Electron transfer flavoprotein alpha/beta-subunit N-terminal" evidence="6">
    <location>
        <begin position="40"/>
        <end position="146"/>
    </location>
</feature>
<dbReference type="PANTHER" id="PTHR43153">
    <property type="entry name" value="ELECTRON TRANSFER FLAVOPROTEIN ALPHA"/>
    <property type="match status" value="1"/>
</dbReference>
<evidence type="ECO:0000313" key="8">
    <source>
        <dbReference type="Proteomes" id="UP001250214"/>
    </source>
</evidence>